<dbReference type="NCBIfam" id="TIGR03007">
    <property type="entry name" value="pepcterm_ChnLen"/>
    <property type="match status" value="1"/>
</dbReference>
<dbReference type="Pfam" id="PF13807">
    <property type="entry name" value="GNVR"/>
    <property type="match status" value="1"/>
</dbReference>
<dbReference type="PANTHER" id="PTHR32309">
    <property type="entry name" value="TYROSINE-PROTEIN KINASE"/>
    <property type="match status" value="1"/>
</dbReference>
<name>A0A6I4T7C8_9SPHN</name>
<feature type="coiled-coil region" evidence="1">
    <location>
        <begin position="321"/>
        <end position="386"/>
    </location>
</feature>
<feature type="domain" description="Tyrosine-protein kinase G-rich" evidence="3">
    <location>
        <begin position="361"/>
        <end position="436"/>
    </location>
</feature>
<keyword evidence="2" id="KW-0812">Transmembrane</keyword>
<dbReference type="RefSeq" id="WP_160736482.1">
    <property type="nucleotide sequence ID" value="NZ_WTYT01000004.1"/>
</dbReference>
<feature type="transmembrane region" description="Helical" evidence="2">
    <location>
        <begin position="480"/>
        <end position="501"/>
    </location>
</feature>
<keyword evidence="1" id="KW-0175">Coiled coil</keyword>
<keyword evidence="2" id="KW-0472">Membrane</keyword>
<reference evidence="4 5" key="1">
    <citation type="submission" date="2019-12" db="EMBL/GenBank/DDBJ databases">
        <title>Genomic-based taxomic classification of the family Erythrobacteraceae.</title>
        <authorList>
            <person name="Xu L."/>
        </authorList>
    </citation>
    <scope>NUCLEOTIDE SEQUENCE [LARGE SCALE GENOMIC DNA]</scope>
    <source>
        <strain evidence="4 5">LMG 29518</strain>
    </source>
</reference>
<evidence type="ECO:0000313" key="4">
    <source>
        <dbReference type="EMBL" id="MXO66031.1"/>
    </source>
</evidence>
<feature type="coiled-coil region" evidence="1">
    <location>
        <begin position="175"/>
        <end position="237"/>
    </location>
</feature>
<dbReference type="PANTHER" id="PTHR32309:SF31">
    <property type="entry name" value="CAPSULAR EXOPOLYSACCHARIDE FAMILY"/>
    <property type="match status" value="1"/>
</dbReference>
<dbReference type="EMBL" id="WTYT01000004">
    <property type="protein sequence ID" value="MXO66031.1"/>
    <property type="molecule type" value="Genomic_DNA"/>
</dbReference>
<evidence type="ECO:0000256" key="1">
    <source>
        <dbReference type="SAM" id="Coils"/>
    </source>
</evidence>
<evidence type="ECO:0000313" key="5">
    <source>
        <dbReference type="Proteomes" id="UP000438476"/>
    </source>
</evidence>
<proteinExistence type="predicted"/>
<accession>A0A6I4T7C8</accession>
<comment type="caution">
    <text evidence="4">The sequence shown here is derived from an EMBL/GenBank/DDBJ whole genome shotgun (WGS) entry which is preliminary data.</text>
</comment>
<gene>
    <name evidence="4" type="ORF">GRI91_09720</name>
</gene>
<feature type="transmembrane region" description="Helical" evidence="2">
    <location>
        <begin position="22"/>
        <end position="42"/>
    </location>
</feature>
<dbReference type="AlphaFoldDB" id="A0A6I4T7C8"/>
<dbReference type="OrthoDB" id="9795292at2"/>
<evidence type="ECO:0000256" key="2">
    <source>
        <dbReference type="SAM" id="Phobius"/>
    </source>
</evidence>
<evidence type="ECO:0000259" key="3">
    <source>
        <dbReference type="Pfam" id="PF13807"/>
    </source>
</evidence>
<protein>
    <submittedName>
        <fullName evidence="4">Chain-length determining protein</fullName>
    </submittedName>
</protein>
<feature type="transmembrane region" description="Helical" evidence="2">
    <location>
        <begin position="416"/>
        <end position="437"/>
    </location>
</feature>
<keyword evidence="5" id="KW-1185">Reference proteome</keyword>
<dbReference type="InterPro" id="IPR050445">
    <property type="entry name" value="Bact_polysacc_biosynth/exp"/>
</dbReference>
<sequence>MGLSALLEELRAVLWSVWNRRWIALAVAWGICLLGWLAVAMVPNSYESTARIYVQLDDVLAQQIGIGSGERRKDLDRVRQTLTSAINLQRVVRSTRLGDGVSTPNDMERAVTALADNVGVSSMGDNLFIITAESGRGEYSDKENAQLAQTIVQKMIDIFREENLGGTREDMRDTLSFIDQQLAEREQQLQEAETKRQAFETANPDLVGGTPAIAAKLSATRAELRSVEADLAAAQSALAAIDGQIASTPRVITSPDGSGPQAALAQAEANMAQMKSQGFKDTHPDVVAAKRQIEVLRKQAAAAGPSGGTTNPAYSSLQSIRVERQANMQALRSRAAALQAELAQISGDLADEPGAAAEAQRISRDYDVLRKQYDKLLQDREELRLRGQVESERSAIRFEVIDPPSTPRAPSAPPRALLLAAVLIFGVGAGAAVAFALGQLNSSFATVAKLEKTFGLPVIGAISRVRTEAVQQRESRHLKYFAAATGGLGVIFLVLIALEIMQRGMMA</sequence>
<dbReference type="InterPro" id="IPR032807">
    <property type="entry name" value="GNVR"/>
</dbReference>
<dbReference type="InterPro" id="IPR014345">
    <property type="entry name" value="XrtA_polysacc_chain"/>
</dbReference>
<keyword evidence="2" id="KW-1133">Transmembrane helix</keyword>
<organism evidence="4 5">
    <name type="scientific">Altericroceibacterium endophyticum</name>
    <dbReference type="NCBI Taxonomy" id="1808508"/>
    <lineage>
        <taxon>Bacteria</taxon>
        <taxon>Pseudomonadati</taxon>
        <taxon>Pseudomonadota</taxon>
        <taxon>Alphaproteobacteria</taxon>
        <taxon>Sphingomonadales</taxon>
        <taxon>Erythrobacteraceae</taxon>
        <taxon>Altericroceibacterium</taxon>
    </lineage>
</organism>
<dbReference type="Proteomes" id="UP000438476">
    <property type="component" value="Unassembled WGS sequence"/>
</dbReference>